<dbReference type="GO" id="GO:0031624">
    <property type="term" value="F:ubiquitin conjugating enzyme binding"/>
    <property type="evidence" value="ECO:0007669"/>
    <property type="project" value="TreeGrafter"/>
</dbReference>
<dbReference type="GO" id="GO:0000151">
    <property type="term" value="C:ubiquitin ligase complex"/>
    <property type="evidence" value="ECO:0007669"/>
    <property type="project" value="TreeGrafter"/>
</dbReference>
<dbReference type="Pfam" id="PF14555">
    <property type="entry name" value="UBA_4"/>
    <property type="match status" value="1"/>
</dbReference>
<dbReference type="InterPro" id="IPR014764">
    <property type="entry name" value="DCN-prot"/>
</dbReference>
<evidence type="ECO:0000256" key="3">
    <source>
        <dbReference type="SAM" id="Coils"/>
    </source>
</evidence>
<keyword evidence="1" id="KW-0833">Ubl conjugation pathway</keyword>
<dbReference type="AlphaFoldDB" id="A0A915N2G2"/>
<evidence type="ECO:0000256" key="2">
    <source>
        <dbReference type="RuleBase" id="RU410713"/>
    </source>
</evidence>
<dbReference type="InterPro" id="IPR005176">
    <property type="entry name" value="PONY_dom"/>
</dbReference>
<accession>A0A915N2G2</accession>
<feature type="domain" description="DCUN1" evidence="5">
    <location>
        <begin position="128"/>
        <end position="328"/>
    </location>
</feature>
<keyword evidence="4" id="KW-0472">Membrane</keyword>
<dbReference type="GO" id="GO:0045116">
    <property type="term" value="P:protein neddylation"/>
    <property type="evidence" value="ECO:0007669"/>
    <property type="project" value="TreeGrafter"/>
</dbReference>
<dbReference type="Gene3D" id="1.10.238.10">
    <property type="entry name" value="EF-hand"/>
    <property type="match status" value="1"/>
</dbReference>
<dbReference type="InterPro" id="IPR042460">
    <property type="entry name" value="DCN1-like_PONY"/>
</dbReference>
<dbReference type="WBParaSite" id="scaffold6253_cov160.g10626">
    <property type="protein sequence ID" value="scaffold6253_cov160.g10626"/>
    <property type="gene ID" value="scaffold6253_cov160.g10626"/>
</dbReference>
<dbReference type="GO" id="GO:0005886">
    <property type="term" value="C:plasma membrane"/>
    <property type="evidence" value="ECO:0007669"/>
    <property type="project" value="UniProtKB-ARBA"/>
</dbReference>
<dbReference type="GO" id="GO:0097602">
    <property type="term" value="F:cullin family protein binding"/>
    <property type="evidence" value="ECO:0007669"/>
    <property type="project" value="TreeGrafter"/>
</dbReference>
<dbReference type="Gene3D" id="1.10.8.10">
    <property type="entry name" value="DNA helicase RuvA subunit, C-terminal domain"/>
    <property type="match status" value="1"/>
</dbReference>
<keyword evidence="6" id="KW-1185">Reference proteome</keyword>
<reference evidence="7" key="1">
    <citation type="submission" date="2022-11" db="UniProtKB">
        <authorList>
            <consortium name="WormBaseParasite"/>
        </authorList>
    </citation>
    <scope>IDENTIFICATION</scope>
</reference>
<dbReference type="CDD" id="cd14350">
    <property type="entry name" value="UBA_DCNL"/>
    <property type="match status" value="1"/>
</dbReference>
<dbReference type="PROSITE" id="PS51229">
    <property type="entry name" value="DCUN1"/>
    <property type="match status" value="1"/>
</dbReference>
<dbReference type="Proteomes" id="UP000887561">
    <property type="component" value="Unplaced"/>
</dbReference>
<evidence type="ECO:0000259" key="5">
    <source>
        <dbReference type="PROSITE" id="PS51229"/>
    </source>
</evidence>
<protein>
    <recommendedName>
        <fullName evidence="2">Defective in cullin neddylation protein</fullName>
    </recommendedName>
</protein>
<keyword evidence="4" id="KW-0812">Transmembrane</keyword>
<dbReference type="GO" id="GO:0032182">
    <property type="term" value="F:ubiquitin-like protein binding"/>
    <property type="evidence" value="ECO:0007669"/>
    <property type="project" value="TreeGrafter"/>
</dbReference>
<keyword evidence="4" id="KW-1133">Transmembrane helix</keyword>
<dbReference type="FunFam" id="1.10.238.10:FF:000030">
    <property type="entry name" value="DCN1-like protein"/>
    <property type="match status" value="1"/>
</dbReference>
<keyword evidence="3" id="KW-0175">Coiled coil</keyword>
<dbReference type="PANTHER" id="PTHR12281">
    <property type="entry name" value="RP42 RELATED"/>
    <property type="match status" value="1"/>
</dbReference>
<evidence type="ECO:0000313" key="6">
    <source>
        <dbReference type="Proteomes" id="UP000887561"/>
    </source>
</evidence>
<dbReference type="GO" id="GO:2000436">
    <property type="term" value="P:positive regulation of protein neddylation"/>
    <property type="evidence" value="ECO:0007669"/>
    <property type="project" value="UniProtKB-ARBA"/>
</dbReference>
<sequence length="340" mass="39958">MEAFEDKYDQQLFYIELFTQIYIILASFCTSFIVAQSNKRTKSNRGDTNERGELEEESERLAEQLKHKVNMSRYTKDKKEKVRQFVSFTQTSESTAIQCLTNANWNLEMACDIFYQNPSYFSQVDSSVDNRRLDQFFQKYANDPKDLAQKVENGRIGPHGMVRFLRDLGVDPTSRMALILAWKLKAERQCEFSQQEFRDGMNSLGADSSEKLKQLLPNVERELLENKNQFRELYQFAFKYVKLAKQSSMELDTAIECWRILLANTDTRLSSWIEFLRLKKVRGIPKDTWNLFLDFLTNIAVDFSNYDSESWFFSAWPVLIDEFVEHELKKIANNQPANNN</sequence>
<dbReference type="InterPro" id="IPR009060">
    <property type="entry name" value="UBA-like_sf"/>
</dbReference>
<feature type="coiled-coil region" evidence="3">
    <location>
        <begin position="44"/>
        <end position="71"/>
    </location>
</feature>
<dbReference type="SUPFAM" id="SSF46934">
    <property type="entry name" value="UBA-like"/>
    <property type="match status" value="1"/>
</dbReference>
<name>A0A915N2G2_MELJA</name>
<dbReference type="Gene3D" id="1.10.238.200">
    <property type="entry name" value="Cullin, PONY binding domain"/>
    <property type="match status" value="1"/>
</dbReference>
<evidence type="ECO:0000256" key="4">
    <source>
        <dbReference type="SAM" id="Phobius"/>
    </source>
</evidence>
<feature type="transmembrane region" description="Helical" evidence="4">
    <location>
        <begin position="12"/>
        <end position="35"/>
    </location>
</feature>
<comment type="function">
    <text evidence="2">Neddylation of cullins play an essential role in the regulation of SCF-type complexes activity.</text>
</comment>
<dbReference type="PANTHER" id="PTHR12281:SF32">
    <property type="entry name" value="DCN1-LIKE PROTEIN"/>
    <property type="match status" value="1"/>
</dbReference>
<proteinExistence type="predicted"/>
<dbReference type="Pfam" id="PF03556">
    <property type="entry name" value="Cullin_binding"/>
    <property type="match status" value="1"/>
</dbReference>
<organism evidence="6 7">
    <name type="scientific">Meloidogyne javanica</name>
    <name type="common">Root-knot nematode worm</name>
    <dbReference type="NCBI Taxonomy" id="6303"/>
    <lineage>
        <taxon>Eukaryota</taxon>
        <taxon>Metazoa</taxon>
        <taxon>Ecdysozoa</taxon>
        <taxon>Nematoda</taxon>
        <taxon>Chromadorea</taxon>
        <taxon>Rhabditida</taxon>
        <taxon>Tylenchina</taxon>
        <taxon>Tylenchomorpha</taxon>
        <taxon>Tylenchoidea</taxon>
        <taxon>Meloidogynidae</taxon>
        <taxon>Meloidogyninae</taxon>
        <taxon>Meloidogyne</taxon>
        <taxon>Meloidogyne incognita group</taxon>
    </lineage>
</organism>
<dbReference type="FunFam" id="1.10.238.200:FF:000003">
    <property type="entry name" value="DCN1-like protein 3"/>
    <property type="match status" value="1"/>
</dbReference>
<evidence type="ECO:0000256" key="1">
    <source>
        <dbReference type="ARBA" id="ARBA00022786"/>
    </source>
</evidence>
<evidence type="ECO:0000313" key="7">
    <source>
        <dbReference type="WBParaSite" id="scaffold6253_cov160.g10626"/>
    </source>
</evidence>